<feature type="region of interest" description="Disordered" evidence="4">
    <location>
        <begin position="746"/>
        <end position="768"/>
    </location>
</feature>
<dbReference type="InterPro" id="IPR052943">
    <property type="entry name" value="TMTC_O-mannosyl-trnsfr"/>
</dbReference>
<gene>
    <name evidence="5" type="ORF">HND93_25380</name>
</gene>
<feature type="repeat" description="TPR" evidence="3">
    <location>
        <begin position="120"/>
        <end position="153"/>
    </location>
</feature>
<dbReference type="SUPFAM" id="SSF48452">
    <property type="entry name" value="TPR-like"/>
    <property type="match status" value="1"/>
</dbReference>
<protein>
    <submittedName>
        <fullName evidence="5">Tetratricopeptide repeat protein</fullName>
    </submittedName>
</protein>
<keyword evidence="6" id="KW-1185">Reference proteome</keyword>
<dbReference type="Pfam" id="PF13424">
    <property type="entry name" value="TPR_12"/>
    <property type="match status" value="1"/>
</dbReference>
<proteinExistence type="predicted"/>
<dbReference type="EMBL" id="JABFDB010000023">
    <property type="protein sequence ID" value="NYZ23053.1"/>
    <property type="molecule type" value="Genomic_DNA"/>
</dbReference>
<sequence length="768" mass="83529">MTAKATDHAAGASGRTLLVARAAQQSRPAAVGHQPSVFDRLATALRFDPLVIAPRLSLARALLDAGQPARAADCARRALTVQPDSAEALTLLGAACARLNRAPAAIAFLRAAVRVQPDHAEAHVLLGSVLEGVGRVADGMAHYRQATRLRPRDTVAWICLGNASIRLGRPQNAVSCYREALTRNAGEAEAWANMASAMQMLGRLADALACYGEALRLRPDAIDWCNNLGVLLRAMGDAGRARRCFLRALALDPAHAPALTNLGLVESEAGQPIQAVRWYRRALARVPGLPEAWNNLGNSLKAAGRRAEAMTAWRAALALAPAQSDALGNVAAEHRDAERFMEAHAFASRALRLAPGNAALHGVMAYVLVGQGRIEEARHACRRSLALYPSLADSLCTMGLVEQRAGCAVTAARWFGRTVAVAPRHPLGRFNQGLLRLETGKLRTGWTGYAARFTAGRAGRERRFAIPEWRGEPLAGKRLFIWREQGVGDELLFASCYADAIRMAGTVVIECERRLVPLFARSFPRAVVRAEQLVRGRAEPERIDCDYHIAAGSLPGVLRPRLSCFPPRSSWLFPDGADVADWRDRLDGFGPGLRVGISWRSQLMTLERSWSYLPLDAWGPVLTARGVHLVNLQYDDATSEIRRAEARFGVRINSVAGLDLKNDFERTAALVSSLDLVIAPANSVAELAGALGVPVWRFGNRDWTQLGTGVRPWYPSMRLFNPLPGAPLSSVLERIAAALARIPQPRPEETRPVPKVTRARRRRAEKLT</sequence>
<keyword evidence="1" id="KW-0677">Repeat</keyword>
<dbReference type="SMART" id="SM00028">
    <property type="entry name" value="TPR"/>
    <property type="match status" value="11"/>
</dbReference>
<dbReference type="Pfam" id="PF13181">
    <property type="entry name" value="TPR_8"/>
    <property type="match status" value="1"/>
</dbReference>
<evidence type="ECO:0000256" key="3">
    <source>
        <dbReference type="PROSITE-ProRule" id="PRU00339"/>
    </source>
</evidence>
<dbReference type="RefSeq" id="WP_180284824.1">
    <property type="nucleotide sequence ID" value="NZ_JABFDB010000023.1"/>
</dbReference>
<evidence type="ECO:0000313" key="6">
    <source>
        <dbReference type="Proteomes" id="UP000584642"/>
    </source>
</evidence>
<reference evidence="5 6" key="1">
    <citation type="submission" date="2020-05" db="EMBL/GenBank/DDBJ databases">
        <title>Azospirillum oleiclasticum sp. nov, a nitrogen-fixing and heavy crude oil-emulsifying bacterium isolated from the crude oil of Yumen Oilfield.</title>
        <authorList>
            <person name="Wu D."/>
            <person name="Cai M."/>
            <person name="Zhang X."/>
        </authorList>
    </citation>
    <scope>NUCLEOTIDE SEQUENCE [LARGE SCALE GENOMIC DNA]</scope>
    <source>
        <strain evidence="5 6">ROY-1-1-2</strain>
    </source>
</reference>
<dbReference type="PANTHER" id="PTHR44809">
    <property type="match status" value="1"/>
</dbReference>
<feature type="repeat" description="TPR" evidence="3">
    <location>
        <begin position="290"/>
        <end position="323"/>
    </location>
</feature>
<dbReference type="InterPro" id="IPR013105">
    <property type="entry name" value="TPR_2"/>
</dbReference>
<feature type="repeat" description="TPR" evidence="3">
    <location>
        <begin position="222"/>
        <end position="255"/>
    </location>
</feature>
<evidence type="ECO:0000256" key="1">
    <source>
        <dbReference type="ARBA" id="ARBA00022737"/>
    </source>
</evidence>
<dbReference type="Proteomes" id="UP000584642">
    <property type="component" value="Unassembled WGS sequence"/>
</dbReference>
<comment type="caution">
    <text evidence="5">The sequence shown here is derived from an EMBL/GenBank/DDBJ whole genome shotgun (WGS) entry which is preliminary data.</text>
</comment>
<organism evidence="5 6">
    <name type="scientific">Azospirillum oleiclasticum</name>
    <dbReference type="NCBI Taxonomy" id="2735135"/>
    <lineage>
        <taxon>Bacteria</taxon>
        <taxon>Pseudomonadati</taxon>
        <taxon>Pseudomonadota</taxon>
        <taxon>Alphaproteobacteria</taxon>
        <taxon>Rhodospirillales</taxon>
        <taxon>Azospirillaceae</taxon>
        <taxon>Azospirillum</taxon>
    </lineage>
</organism>
<feature type="repeat" description="TPR" evidence="3">
    <location>
        <begin position="86"/>
        <end position="119"/>
    </location>
</feature>
<evidence type="ECO:0000313" key="5">
    <source>
        <dbReference type="EMBL" id="NYZ23053.1"/>
    </source>
</evidence>
<dbReference type="Pfam" id="PF13432">
    <property type="entry name" value="TPR_16"/>
    <property type="match status" value="2"/>
</dbReference>
<dbReference type="InterPro" id="IPR011990">
    <property type="entry name" value="TPR-like_helical_dom_sf"/>
</dbReference>
<dbReference type="SUPFAM" id="SSF53756">
    <property type="entry name" value="UDP-Glycosyltransferase/glycogen phosphorylase"/>
    <property type="match status" value="1"/>
</dbReference>
<feature type="compositionally biased region" description="Basic residues" evidence="4">
    <location>
        <begin position="757"/>
        <end position="768"/>
    </location>
</feature>
<dbReference type="Pfam" id="PF07719">
    <property type="entry name" value="TPR_2"/>
    <property type="match status" value="2"/>
</dbReference>
<dbReference type="PANTHER" id="PTHR44809:SF1">
    <property type="entry name" value="PROTEIN O-MANNOSYL-TRANSFERASE TMTC1"/>
    <property type="match status" value="1"/>
</dbReference>
<accession>A0ABX2TFM1</accession>
<dbReference type="InterPro" id="IPR019734">
    <property type="entry name" value="TPR_rpt"/>
</dbReference>
<name>A0ABX2TFM1_9PROT</name>
<dbReference type="Gene3D" id="1.25.40.10">
    <property type="entry name" value="Tetratricopeptide repeat domain"/>
    <property type="match status" value="2"/>
</dbReference>
<feature type="repeat" description="TPR" evidence="3">
    <location>
        <begin position="188"/>
        <end position="221"/>
    </location>
</feature>
<keyword evidence="2 3" id="KW-0802">TPR repeat</keyword>
<dbReference type="PROSITE" id="PS50005">
    <property type="entry name" value="TPR"/>
    <property type="match status" value="5"/>
</dbReference>
<evidence type="ECO:0000256" key="2">
    <source>
        <dbReference type="ARBA" id="ARBA00022803"/>
    </source>
</evidence>
<evidence type="ECO:0000256" key="4">
    <source>
        <dbReference type="SAM" id="MobiDB-lite"/>
    </source>
</evidence>